<keyword evidence="2" id="KW-1185">Reference proteome</keyword>
<dbReference type="InterPro" id="IPR006175">
    <property type="entry name" value="YjgF/YER057c/UK114"/>
</dbReference>
<comment type="caution">
    <text evidence="1">The sequence shown here is derived from an EMBL/GenBank/DDBJ whole genome shotgun (WGS) entry which is preliminary data.</text>
</comment>
<protein>
    <submittedName>
        <fullName evidence="1">RidA family protein</fullName>
    </submittedName>
</protein>
<dbReference type="InterPro" id="IPR035959">
    <property type="entry name" value="RutC-like_sf"/>
</dbReference>
<dbReference type="AlphaFoldDB" id="A0A939KQA6"/>
<dbReference type="RefSeq" id="WP_207845753.1">
    <property type="nucleotide sequence ID" value="NZ_JAFVMH010000003.1"/>
</dbReference>
<evidence type="ECO:0000313" key="1">
    <source>
        <dbReference type="EMBL" id="MBO1325077.1"/>
    </source>
</evidence>
<evidence type="ECO:0000313" key="2">
    <source>
        <dbReference type="Proteomes" id="UP000664073"/>
    </source>
</evidence>
<dbReference type="SUPFAM" id="SSF55298">
    <property type="entry name" value="YjgF-like"/>
    <property type="match status" value="1"/>
</dbReference>
<dbReference type="CDD" id="cd00448">
    <property type="entry name" value="YjgF_YER057c_UK114_family"/>
    <property type="match status" value="1"/>
</dbReference>
<sequence length="136" mass="15104">MHEILQPPGWAKPLGYANGVKATGEMVFISGQIGWNEHSILETDDFVMQCEQALKNVVAVLAEAGGLPEHITSMTWYMVDKRAYLQNSREIGFVYRRIMGYHFPSMAAVEVKGLMEDRAQIEIQAVAVIGPGQHDA</sequence>
<organism evidence="1 2">
    <name type="scientific">Acetobacter garciniae</name>
    <dbReference type="NCBI Taxonomy" id="2817435"/>
    <lineage>
        <taxon>Bacteria</taxon>
        <taxon>Pseudomonadati</taxon>
        <taxon>Pseudomonadota</taxon>
        <taxon>Alphaproteobacteria</taxon>
        <taxon>Acetobacterales</taxon>
        <taxon>Acetobacteraceae</taxon>
        <taxon>Acetobacter</taxon>
    </lineage>
</organism>
<dbReference type="EMBL" id="JAFVMH010000003">
    <property type="protein sequence ID" value="MBO1325077.1"/>
    <property type="molecule type" value="Genomic_DNA"/>
</dbReference>
<reference evidence="1" key="1">
    <citation type="submission" date="2021-03" db="EMBL/GenBank/DDBJ databases">
        <title>The complete genome sequence of Acetobacter sp. TBRC 12339.</title>
        <authorList>
            <person name="Charoenyingcharoen P."/>
            <person name="Yukphan P."/>
        </authorList>
    </citation>
    <scope>NUCLEOTIDE SEQUENCE</scope>
    <source>
        <strain evidence="1">TBRC 12339</strain>
    </source>
</reference>
<dbReference type="Pfam" id="PF01042">
    <property type="entry name" value="Ribonuc_L-PSP"/>
    <property type="match status" value="1"/>
</dbReference>
<dbReference type="PANTHER" id="PTHR43857:SF1">
    <property type="entry name" value="YJGH FAMILY PROTEIN"/>
    <property type="match status" value="1"/>
</dbReference>
<dbReference type="Gene3D" id="3.30.1330.40">
    <property type="entry name" value="RutC-like"/>
    <property type="match status" value="1"/>
</dbReference>
<dbReference type="PANTHER" id="PTHR43857">
    <property type="entry name" value="BLR7761 PROTEIN"/>
    <property type="match status" value="1"/>
</dbReference>
<dbReference type="Proteomes" id="UP000664073">
    <property type="component" value="Unassembled WGS sequence"/>
</dbReference>
<accession>A0A939KQA6</accession>
<gene>
    <name evidence="1" type="ORF">J2D77_07940</name>
</gene>
<proteinExistence type="predicted"/>
<name>A0A939KQA6_9PROT</name>